<dbReference type="Gene3D" id="3.40.50.150">
    <property type="entry name" value="Vaccinia Virus protein VP39"/>
    <property type="match status" value="1"/>
</dbReference>
<keyword evidence="3" id="KW-0808">Transferase</keyword>
<organism evidence="4 5">
    <name type="scientific">Venturia nashicola</name>
    <dbReference type="NCBI Taxonomy" id="86259"/>
    <lineage>
        <taxon>Eukaryota</taxon>
        <taxon>Fungi</taxon>
        <taxon>Dikarya</taxon>
        <taxon>Ascomycota</taxon>
        <taxon>Pezizomycotina</taxon>
        <taxon>Dothideomycetes</taxon>
        <taxon>Pleosporomycetidae</taxon>
        <taxon>Venturiales</taxon>
        <taxon>Venturiaceae</taxon>
        <taxon>Venturia</taxon>
    </lineage>
</organism>
<dbReference type="AlphaFoldDB" id="A0A4Z1NPN0"/>
<accession>A0A4Z1NPN0</accession>
<evidence type="ECO:0000313" key="4">
    <source>
        <dbReference type="EMBL" id="TID17956.1"/>
    </source>
</evidence>
<dbReference type="GO" id="GO:0032259">
    <property type="term" value="P:methylation"/>
    <property type="evidence" value="ECO:0007669"/>
    <property type="project" value="UniProtKB-KW"/>
</dbReference>
<reference evidence="4 5" key="1">
    <citation type="submission" date="2019-04" db="EMBL/GenBank/DDBJ databases">
        <title>High contiguity whole genome sequence and gene annotation resource for two Venturia nashicola isolates.</title>
        <authorList>
            <person name="Prokchorchik M."/>
            <person name="Won K."/>
            <person name="Lee Y."/>
            <person name="Choi E.D."/>
            <person name="Segonzac C."/>
            <person name="Sohn K.H."/>
        </authorList>
    </citation>
    <scope>NUCLEOTIDE SEQUENCE [LARGE SCALE GENOMIC DNA]</scope>
    <source>
        <strain evidence="4 5">PRI2</strain>
    </source>
</reference>
<evidence type="ECO:0000256" key="2">
    <source>
        <dbReference type="ARBA" id="ARBA00022603"/>
    </source>
</evidence>
<evidence type="ECO:0008006" key="6">
    <source>
        <dbReference type="Google" id="ProtNLM"/>
    </source>
</evidence>
<comment type="caution">
    <text evidence="4">The sequence shown here is derived from an EMBL/GenBank/DDBJ whole genome shotgun (WGS) entry which is preliminary data.</text>
</comment>
<proteinExistence type="inferred from homology"/>
<dbReference type="PANTHER" id="PTHR12176">
    <property type="entry name" value="SAM-DEPENDENT METHYLTRANSFERASE SUPERFAMILY PROTEIN"/>
    <property type="match status" value="1"/>
</dbReference>
<evidence type="ECO:0000256" key="3">
    <source>
        <dbReference type="ARBA" id="ARBA00022679"/>
    </source>
</evidence>
<name>A0A4Z1NPN0_9PEZI</name>
<sequence>MAQTPPPYGKPEYWDERFKTDTEPYDWLEGASILDADIKAALQAHKDSATPPRILHIGGGTSNLSLHLRDFVKDPAQVQHADFSTEAVEWGRGQEKSTFGFEWDEGGADREQLEEYGLVPENLQLEMPMMKWTQTSLLSLDSVISTCSLGGYQVIVDKSCCDAIACASWVTVPIPYYFKLGPVAPPLPPAPLKSTDEMPAFDHDEYSVHPINLLAIHLALVASPGARWLALSFSKDRWPFFPDNDHPDVERQIQQALPQELLDAGFPDPGKLWRIIKKENISSGTVDGQAKVPTSGLQHWIYVLERTEVKLEMRGT</sequence>
<keyword evidence="5" id="KW-1185">Reference proteome</keyword>
<keyword evidence="2" id="KW-0489">Methyltransferase</keyword>
<protein>
    <recommendedName>
        <fullName evidence="6">S-adenosyl-L-methionine-dependent methyltransferase</fullName>
    </recommendedName>
</protein>
<evidence type="ECO:0000313" key="5">
    <source>
        <dbReference type="Proteomes" id="UP000298493"/>
    </source>
</evidence>
<dbReference type="EMBL" id="SNSC02000015">
    <property type="protein sequence ID" value="TID17956.1"/>
    <property type="molecule type" value="Genomic_DNA"/>
</dbReference>
<dbReference type="OrthoDB" id="411785at2759"/>
<dbReference type="SUPFAM" id="SSF53335">
    <property type="entry name" value="S-adenosyl-L-methionine-dependent methyltransferases"/>
    <property type="match status" value="1"/>
</dbReference>
<dbReference type="InterPro" id="IPR029063">
    <property type="entry name" value="SAM-dependent_MTases_sf"/>
</dbReference>
<dbReference type="PANTHER" id="PTHR12176:SF84">
    <property type="entry name" value="METHYLTRANSFERASE DOMAIN-CONTAINING PROTEIN"/>
    <property type="match status" value="1"/>
</dbReference>
<dbReference type="Proteomes" id="UP000298493">
    <property type="component" value="Unassembled WGS sequence"/>
</dbReference>
<dbReference type="InterPro" id="IPR051419">
    <property type="entry name" value="Lys/N-term_MeTrsfase_sf"/>
</dbReference>
<comment type="similarity">
    <text evidence="1">Belongs to the methyltransferase superfamily.</text>
</comment>
<dbReference type="GO" id="GO:0008168">
    <property type="term" value="F:methyltransferase activity"/>
    <property type="evidence" value="ECO:0007669"/>
    <property type="project" value="UniProtKB-KW"/>
</dbReference>
<gene>
    <name evidence="4" type="ORF">E6O75_ATG10601</name>
</gene>
<evidence type="ECO:0000256" key="1">
    <source>
        <dbReference type="ARBA" id="ARBA00008361"/>
    </source>
</evidence>